<name>A0ACB9J2J0_9ASTR</name>
<proteinExistence type="predicted"/>
<keyword evidence="2" id="KW-1185">Reference proteome</keyword>
<sequence>MLTLLRSKQLRIGMPRRSFLGLAGYYRRFISNFSEIAVLLTALTHKGKTYEWGQKQEDTFQTLKQKLCNAPILTLPNGNDDLVVYCDASNQGLGCVLMQRGKVISYASRQLKIHEKNYTTHDLELGAVVFALKILRHYLYGTKYVVFTDHKSHQHIFNEKELNMSQRRWVELLNDYDCEIRYHPGKANVVADALSRKDHVMLQCVRIHTDIQNRILEAQHVSVTEGNMYEEMSCGVEIQLESKPNGLLYYLNRIWVPDRDDLRAFLMNEAHKTRYSIHPGADKIYQDLRQQYWWPGMTKDIALYVAKCLTCSKVKAEHQRLSGLLEQLKILVWKWENLAMDFITKLPHTSSGYDNIWVIIDRLTKSAHFLPIREDYRVSPWKSVIRFGKKGKLSPCYVGPFKILERIAKVAYKLDLPPSLGNVHPTFHEREDQMKLKYPHLFTDAVASTSTVAPRSGTVAPSAMARSRALPWNGRTRCLGTVVPHMGTVAPLSS</sequence>
<comment type="caution">
    <text evidence="1">The sequence shown here is derived from an EMBL/GenBank/DDBJ whole genome shotgun (WGS) entry which is preliminary data.</text>
</comment>
<accession>A0ACB9J2J0</accession>
<evidence type="ECO:0000313" key="1">
    <source>
        <dbReference type="EMBL" id="KAI3814153.1"/>
    </source>
</evidence>
<organism evidence="1 2">
    <name type="scientific">Smallanthus sonchifolius</name>
    <dbReference type="NCBI Taxonomy" id="185202"/>
    <lineage>
        <taxon>Eukaryota</taxon>
        <taxon>Viridiplantae</taxon>
        <taxon>Streptophyta</taxon>
        <taxon>Embryophyta</taxon>
        <taxon>Tracheophyta</taxon>
        <taxon>Spermatophyta</taxon>
        <taxon>Magnoliopsida</taxon>
        <taxon>eudicotyledons</taxon>
        <taxon>Gunneridae</taxon>
        <taxon>Pentapetalae</taxon>
        <taxon>asterids</taxon>
        <taxon>campanulids</taxon>
        <taxon>Asterales</taxon>
        <taxon>Asteraceae</taxon>
        <taxon>Asteroideae</taxon>
        <taxon>Heliantheae alliance</taxon>
        <taxon>Millerieae</taxon>
        <taxon>Smallanthus</taxon>
    </lineage>
</organism>
<gene>
    <name evidence="1" type="ORF">L1987_18900</name>
</gene>
<reference evidence="1 2" key="2">
    <citation type="journal article" date="2022" name="Mol. Ecol. Resour.">
        <title>The genomes of chicory, endive, great burdock and yacon provide insights into Asteraceae paleo-polyploidization history and plant inulin production.</title>
        <authorList>
            <person name="Fan W."/>
            <person name="Wang S."/>
            <person name="Wang H."/>
            <person name="Wang A."/>
            <person name="Jiang F."/>
            <person name="Liu H."/>
            <person name="Zhao H."/>
            <person name="Xu D."/>
            <person name="Zhang Y."/>
        </authorList>
    </citation>
    <scope>NUCLEOTIDE SEQUENCE [LARGE SCALE GENOMIC DNA]</scope>
    <source>
        <strain evidence="2">cv. Yunnan</strain>
        <tissue evidence="1">Leaves</tissue>
    </source>
</reference>
<dbReference type="EMBL" id="CM042023">
    <property type="protein sequence ID" value="KAI3814153.1"/>
    <property type="molecule type" value="Genomic_DNA"/>
</dbReference>
<protein>
    <submittedName>
        <fullName evidence="1">Uncharacterized protein</fullName>
    </submittedName>
</protein>
<reference evidence="2" key="1">
    <citation type="journal article" date="2022" name="Mol. Ecol. Resour.">
        <title>The genomes of chicory, endive, great burdock and yacon provide insights into Asteraceae palaeo-polyploidization history and plant inulin production.</title>
        <authorList>
            <person name="Fan W."/>
            <person name="Wang S."/>
            <person name="Wang H."/>
            <person name="Wang A."/>
            <person name="Jiang F."/>
            <person name="Liu H."/>
            <person name="Zhao H."/>
            <person name="Xu D."/>
            <person name="Zhang Y."/>
        </authorList>
    </citation>
    <scope>NUCLEOTIDE SEQUENCE [LARGE SCALE GENOMIC DNA]</scope>
    <source>
        <strain evidence="2">cv. Yunnan</strain>
    </source>
</reference>
<dbReference type="Proteomes" id="UP001056120">
    <property type="component" value="Linkage Group LG06"/>
</dbReference>
<evidence type="ECO:0000313" key="2">
    <source>
        <dbReference type="Proteomes" id="UP001056120"/>
    </source>
</evidence>